<proteinExistence type="predicted"/>
<dbReference type="InterPro" id="IPR013785">
    <property type="entry name" value="Aldolase_TIM"/>
</dbReference>
<evidence type="ECO:0000313" key="4">
    <source>
        <dbReference type="Proteomes" id="UP000639396"/>
    </source>
</evidence>
<dbReference type="PANTHER" id="PTHR43053:SF3">
    <property type="entry name" value="ALPHA-GALACTOSIDASE C-RELATED"/>
    <property type="match status" value="1"/>
</dbReference>
<dbReference type="SUPFAM" id="SSF51445">
    <property type="entry name" value="(Trans)glycosidases"/>
    <property type="match status" value="1"/>
</dbReference>
<dbReference type="InterPro" id="IPR050985">
    <property type="entry name" value="Alpha-glycosidase_related"/>
</dbReference>
<dbReference type="RefSeq" id="WP_190927235.1">
    <property type="nucleotide sequence ID" value="NZ_JACXJA010000010.1"/>
</dbReference>
<keyword evidence="1" id="KW-0378">Hydrolase</keyword>
<evidence type="ECO:0000313" key="3">
    <source>
        <dbReference type="EMBL" id="MBD2862404.1"/>
    </source>
</evidence>
<evidence type="ECO:0000256" key="2">
    <source>
        <dbReference type="ARBA" id="ARBA00023295"/>
    </source>
</evidence>
<accession>A0A927C7R3</accession>
<dbReference type="Proteomes" id="UP000639396">
    <property type="component" value="Unassembled WGS sequence"/>
</dbReference>
<dbReference type="CDD" id="cd14791">
    <property type="entry name" value="GH36"/>
    <property type="match status" value="1"/>
</dbReference>
<keyword evidence="4" id="KW-1185">Reference proteome</keyword>
<dbReference type="InterPro" id="IPR002252">
    <property type="entry name" value="Glyco_hydro_36"/>
</dbReference>
<dbReference type="EMBL" id="JACXJA010000010">
    <property type="protein sequence ID" value="MBD2862404.1"/>
    <property type="molecule type" value="Genomic_DNA"/>
</dbReference>
<comment type="caution">
    <text evidence="3">The sequence shown here is derived from an EMBL/GenBank/DDBJ whole genome shotgun (WGS) entry which is preliminary data.</text>
</comment>
<organism evidence="3 4">
    <name type="scientific">Paenibacillus oceani</name>
    <dbReference type="NCBI Taxonomy" id="2772510"/>
    <lineage>
        <taxon>Bacteria</taxon>
        <taxon>Bacillati</taxon>
        <taxon>Bacillota</taxon>
        <taxon>Bacilli</taxon>
        <taxon>Bacillales</taxon>
        <taxon>Paenibacillaceae</taxon>
        <taxon>Paenibacillus</taxon>
    </lineage>
</organism>
<dbReference type="AlphaFoldDB" id="A0A927C7R3"/>
<protein>
    <submittedName>
        <fullName evidence="3">Alpha-galactosidase</fullName>
    </submittedName>
</protein>
<sequence>MDKLKQTIDFGKASIKVIGADRTYSESKTTTRSTGSLGSTGSTTIRRWEAVTVTLQQDEEGICSVSIVNSGDEAFQLQRVCIEWTAEQFTPRLDSRDYIQLYHSRDFSKLSGVRPVHRPNDWSDPADASGMVTVLSKRQDGTALLIGALPPYGDCFADFPLLHDKPHRDGSFGFGIHLQSPRRLTPGQEDTLAHLVALEGADGTELLERYGELIRRRLSSMIRVRPRITGWNTWDYYAGAVRQSDITDNAAAARTQFGDALRYFVVDEGYECQWGVWESGWKFPDGLDGLCASIRENGYEPGIWTAPLMVNVYTPLYRQHPDWFVGDGQGNPYLTQMGYGTMAQLDMTRPGAAAHIRDVYTRLRANGFTYFKCDFTQMLLGASSFASGDLSHAGMLRKLFLTIREAIGDDAYLLACGAPYEAAAGIADAHRTTGDIHNYWSHIRQNIRSMFARWWMQGTLGNTDPDFAIVRCGDTTDDTLLNRRQKLQPWRAGGNWGTGREMNLEEAKTLLLACLVTGGDLVLGDALGKLNAEGTALLRRIMDIPVSRGQPLNLFRPDGDDLPIVVADSGGGKLIALFNLSDDYLAQSVPETVFPRSGTGVEIWSGGEEALPSGGVVPLAPRSAKAWLVRQGV</sequence>
<evidence type="ECO:0000256" key="1">
    <source>
        <dbReference type="ARBA" id="ARBA00022801"/>
    </source>
</evidence>
<dbReference type="Pfam" id="PF02065">
    <property type="entry name" value="Melibiase"/>
    <property type="match status" value="1"/>
</dbReference>
<name>A0A927C7R3_9BACL</name>
<dbReference type="PANTHER" id="PTHR43053">
    <property type="entry name" value="GLYCOSIDASE FAMILY 31"/>
    <property type="match status" value="1"/>
</dbReference>
<dbReference type="InterPro" id="IPR017853">
    <property type="entry name" value="GH"/>
</dbReference>
<gene>
    <name evidence="3" type="ORF">IDH45_10460</name>
</gene>
<dbReference type="Gene3D" id="3.20.20.70">
    <property type="entry name" value="Aldolase class I"/>
    <property type="match status" value="1"/>
</dbReference>
<keyword evidence="2" id="KW-0326">Glycosidase</keyword>
<reference evidence="3" key="1">
    <citation type="submission" date="2020-09" db="EMBL/GenBank/DDBJ databases">
        <title>A novel bacterium of genus Paenibacillus, isolated from South China Sea.</title>
        <authorList>
            <person name="Huang H."/>
            <person name="Mo K."/>
            <person name="Hu Y."/>
        </authorList>
    </citation>
    <scope>NUCLEOTIDE SEQUENCE</scope>
    <source>
        <strain evidence="3">IB182363</strain>
    </source>
</reference>
<dbReference type="GO" id="GO:0016052">
    <property type="term" value="P:carbohydrate catabolic process"/>
    <property type="evidence" value="ECO:0007669"/>
    <property type="project" value="InterPro"/>
</dbReference>
<dbReference type="GO" id="GO:0004557">
    <property type="term" value="F:alpha-galactosidase activity"/>
    <property type="evidence" value="ECO:0007669"/>
    <property type="project" value="InterPro"/>
</dbReference>